<evidence type="ECO:0000256" key="3">
    <source>
        <dbReference type="ARBA" id="ARBA00022676"/>
    </source>
</evidence>
<dbReference type="AlphaFoldDB" id="A0A0X1KR61"/>
<evidence type="ECO:0000313" key="7">
    <source>
        <dbReference type="EMBL" id="AJC73806.1"/>
    </source>
</evidence>
<dbReference type="SUPFAM" id="SSF53448">
    <property type="entry name" value="Nucleotide-diphospho-sugar transferases"/>
    <property type="match status" value="1"/>
</dbReference>
<keyword evidence="4 7" id="KW-0808">Transferase</keyword>
<comment type="cofactor">
    <cofactor evidence="1">
        <name>Mg(2+)</name>
        <dbReference type="ChEBI" id="CHEBI:18420"/>
    </cofactor>
</comment>
<dbReference type="Pfam" id="PF00535">
    <property type="entry name" value="Glycos_transf_2"/>
    <property type="match status" value="1"/>
</dbReference>
<evidence type="ECO:0000313" key="8">
    <source>
        <dbReference type="Proteomes" id="UP000077469"/>
    </source>
</evidence>
<keyword evidence="3" id="KW-0328">Glycosyltransferase</keyword>
<keyword evidence="8" id="KW-1185">Reference proteome</keyword>
<evidence type="ECO:0000256" key="2">
    <source>
        <dbReference type="ARBA" id="ARBA00006739"/>
    </source>
</evidence>
<dbReference type="RefSeq" id="WP_051368715.1">
    <property type="nucleotide sequence ID" value="NC_022795.1"/>
</dbReference>
<organism evidence="7 8">
    <name type="scientific">Pseudothermotoga hypogea DSM 11164 = NBRC 106472</name>
    <dbReference type="NCBI Taxonomy" id="1123384"/>
    <lineage>
        <taxon>Bacteria</taxon>
        <taxon>Thermotogati</taxon>
        <taxon>Thermotogota</taxon>
        <taxon>Thermotogae</taxon>
        <taxon>Thermotogales</taxon>
        <taxon>Thermotogaceae</taxon>
        <taxon>Pseudothermotoga</taxon>
    </lineage>
</organism>
<dbReference type="STRING" id="1123384.AJ81_05920"/>
<proteinExistence type="inferred from homology"/>
<protein>
    <submittedName>
        <fullName evidence="7">Glycosyltransferase</fullName>
    </submittedName>
</protein>
<dbReference type="PATRIC" id="fig|1123384.7.peg.1186"/>
<keyword evidence="5" id="KW-0460">Magnesium</keyword>
<dbReference type="InterPro" id="IPR001173">
    <property type="entry name" value="Glyco_trans_2-like"/>
</dbReference>
<evidence type="ECO:0000256" key="4">
    <source>
        <dbReference type="ARBA" id="ARBA00022679"/>
    </source>
</evidence>
<dbReference type="GO" id="GO:0016757">
    <property type="term" value="F:glycosyltransferase activity"/>
    <property type="evidence" value="ECO:0007669"/>
    <property type="project" value="UniProtKB-KW"/>
</dbReference>
<reference evidence="7 8" key="1">
    <citation type="submission" date="2014-01" db="EMBL/GenBank/DDBJ databases">
        <title>Genome sequencing of Thermotog hypogea.</title>
        <authorList>
            <person name="Zhang X."/>
            <person name="Alvare G."/>
            <person name="Fristensky B."/>
            <person name="Chen L."/>
            <person name="Suen T."/>
            <person name="Chen Q."/>
            <person name="Ma K."/>
        </authorList>
    </citation>
    <scope>NUCLEOTIDE SEQUENCE [LARGE SCALE GENOMIC DNA]</scope>
    <source>
        <strain evidence="7 8">DSM 11164</strain>
    </source>
</reference>
<dbReference type="PaxDb" id="1123384-AJ81_05920"/>
<dbReference type="InterPro" id="IPR050256">
    <property type="entry name" value="Glycosyltransferase_2"/>
</dbReference>
<comment type="similarity">
    <text evidence="2">Belongs to the glycosyltransferase 2 family.</text>
</comment>
<dbReference type="InterPro" id="IPR029044">
    <property type="entry name" value="Nucleotide-diphossugar_trans"/>
</dbReference>
<dbReference type="KEGG" id="phy:AJ81_05920"/>
<dbReference type="Proteomes" id="UP000077469">
    <property type="component" value="Chromosome"/>
</dbReference>
<feature type="domain" description="Glycosyltransferase 2-like" evidence="6">
    <location>
        <begin position="17"/>
        <end position="145"/>
    </location>
</feature>
<sequence length="394" mass="44980">MKYHNDIPQVEKCDVVVGIPSFNNATTIAHVARTAAEGIKKLGLKGLIVNSDGGSTDGTVEAFLASDTFEVPKFSLRYRGIPGKGSAVRALFETAHKARAKVFIMLDSDLRSVEPWWIERMARPILEDRTNYVTPLYLRHKYDGTITNNVCYPLTSALYGVKVRQPIGGDFAVGSKLIQVFLSKPEKVWQSNVARFGIDIWMTTTAINELEKLPVQAALGAKVHDVKDPGKQLQGMFVQVVQTLFELMIEYQDRWKNVNDLIDTEIYGEQPAQRVEEIVVDLKNLKEKASKTLRERMPVRASLRRELLESILKNGTLDVEQWVETVYEFALAYKRERSEEIVLDLLPFYFARVADFVEKTKDMDSAEAEKLIESQLQLFIRLKEPFKRRWFVDT</sequence>
<evidence type="ECO:0000256" key="1">
    <source>
        <dbReference type="ARBA" id="ARBA00001946"/>
    </source>
</evidence>
<evidence type="ECO:0000256" key="5">
    <source>
        <dbReference type="ARBA" id="ARBA00022842"/>
    </source>
</evidence>
<gene>
    <name evidence="7" type="ORF">AJ81_05920</name>
</gene>
<dbReference type="Gene3D" id="3.90.550.10">
    <property type="entry name" value="Spore Coat Polysaccharide Biosynthesis Protein SpsA, Chain A"/>
    <property type="match status" value="1"/>
</dbReference>
<dbReference type="OrthoDB" id="9759709at2"/>
<dbReference type="PANTHER" id="PTHR48090">
    <property type="entry name" value="UNDECAPRENYL-PHOSPHATE 4-DEOXY-4-FORMAMIDO-L-ARABINOSE TRANSFERASE-RELATED"/>
    <property type="match status" value="1"/>
</dbReference>
<dbReference type="EMBL" id="CP007141">
    <property type="protein sequence ID" value="AJC73806.1"/>
    <property type="molecule type" value="Genomic_DNA"/>
</dbReference>
<evidence type="ECO:0000259" key="6">
    <source>
        <dbReference type="Pfam" id="PF00535"/>
    </source>
</evidence>
<dbReference type="PANTHER" id="PTHR48090:SF10">
    <property type="entry name" value="GLUCOSYL-3-PHOSPHOGLYCERATE SYNTHASE"/>
    <property type="match status" value="1"/>
</dbReference>
<name>A0A0X1KR61_9THEM</name>
<accession>A0A0X1KR61</accession>